<dbReference type="AlphaFoldDB" id="W1PKP8"/>
<dbReference type="EMBL" id="KI393527">
    <property type="protein sequence ID" value="ERN08319.1"/>
    <property type="molecule type" value="Genomic_DNA"/>
</dbReference>
<gene>
    <name evidence="1" type="ORF">AMTR_s00156p00083980</name>
</gene>
<organism evidence="1 2">
    <name type="scientific">Amborella trichopoda</name>
    <dbReference type="NCBI Taxonomy" id="13333"/>
    <lineage>
        <taxon>Eukaryota</taxon>
        <taxon>Viridiplantae</taxon>
        <taxon>Streptophyta</taxon>
        <taxon>Embryophyta</taxon>
        <taxon>Tracheophyta</taxon>
        <taxon>Spermatophyta</taxon>
        <taxon>Magnoliopsida</taxon>
        <taxon>Amborellales</taxon>
        <taxon>Amborellaceae</taxon>
        <taxon>Amborella</taxon>
    </lineage>
</organism>
<evidence type="ECO:0000313" key="1">
    <source>
        <dbReference type="EMBL" id="ERN08319.1"/>
    </source>
</evidence>
<dbReference type="Proteomes" id="UP000017836">
    <property type="component" value="Unassembled WGS sequence"/>
</dbReference>
<reference evidence="2" key="1">
    <citation type="journal article" date="2013" name="Science">
        <title>The Amborella genome and the evolution of flowering plants.</title>
        <authorList>
            <consortium name="Amborella Genome Project"/>
        </authorList>
    </citation>
    <scope>NUCLEOTIDE SEQUENCE [LARGE SCALE GENOMIC DNA]</scope>
</reference>
<evidence type="ECO:0000313" key="2">
    <source>
        <dbReference type="Proteomes" id="UP000017836"/>
    </source>
</evidence>
<dbReference type="HOGENOM" id="CLU_2309881_0_0_1"/>
<proteinExistence type="predicted"/>
<accession>W1PKP8</accession>
<name>W1PKP8_AMBTC</name>
<sequence length="100" mass="10709">MAKLASLCAGPNLKRHSHLPCPLGQLGPPNITCFRGWSVIQEYVVDVGLGGTPRGMEGKAEKGDCGTAWSKGRGWATSMAEMKENIIEGEVGSNNVRIKR</sequence>
<protein>
    <submittedName>
        <fullName evidence="1">Uncharacterized protein</fullName>
    </submittedName>
</protein>
<keyword evidence="2" id="KW-1185">Reference proteome</keyword>
<dbReference type="Gramene" id="ERN08319">
    <property type="protein sequence ID" value="ERN08319"/>
    <property type="gene ID" value="AMTR_s00156p00083980"/>
</dbReference>